<evidence type="ECO:0000313" key="2">
    <source>
        <dbReference type="EMBL" id="KRM72220.1"/>
    </source>
</evidence>
<keyword evidence="1" id="KW-0472">Membrane</keyword>
<dbReference type="PATRIC" id="fig|1423727.3.peg.1224"/>
<protein>
    <submittedName>
        <fullName evidence="2">Uncharacterized protein</fullName>
    </submittedName>
</protein>
<evidence type="ECO:0000256" key="1">
    <source>
        <dbReference type="SAM" id="Phobius"/>
    </source>
</evidence>
<dbReference type="EMBL" id="AYZQ01000002">
    <property type="protein sequence ID" value="KRM72220.1"/>
    <property type="molecule type" value="Genomic_DNA"/>
</dbReference>
<keyword evidence="1" id="KW-1133">Transmembrane helix</keyword>
<dbReference type="STRING" id="1423727.FC34_GL001205"/>
<gene>
    <name evidence="2" type="ORF">FC34_GL001205</name>
</gene>
<name>A0A0R2B9A5_9LACO</name>
<proteinExistence type="predicted"/>
<comment type="caution">
    <text evidence="2">The sequence shown here is derived from an EMBL/GenBank/DDBJ whole genome shotgun (WGS) entry which is preliminary data.</text>
</comment>
<feature type="transmembrane region" description="Helical" evidence="1">
    <location>
        <begin position="20"/>
        <end position="42"/>
    </location>
</feature>
<dbReference type="RefSeq" id="WP_157052251.1">
    <property type="nucleotide sequence ID" value="NZ_AYZQ01000002.1"/>
</dbReference>
<keyword evidence="3" id="KW-1185">Reference proteome</keyword>
<dbReference type="Proteomes" id="UP000051672">
    <property type="component" value="Unassembled WGS sequence"/>
</dbReference>
<accession>A0A0R2B9A5</accession>
<dbReference type="AlphaFoldDB" id="A0A0R2B9A5"/>
<evidence type="ECO:0000313" key="3">
    <source>
        <dbReference type="Proteomes" id="UP000051672"/>
    </source>
</evidence>
<sequence>MTRRSLITGTTTLIGLLIGWYFNKILLCVAVGLAVGVLISTYTNWFKGKK</sequence>
<keyword evidence="1" id="KW-0812">Transmembrane</keyword>
<reference evidence="2 3" key="1">
    <citation type="journal article" date="2015" name="Genome Announc.">
        <title>Expanding the biotechnology potential of lactobacilli through comparative genomics of 213 strains and associated genera.</title>
        <authorList>
            <person name="Sun Z."/>
            <person name="Harris H.M."/>
            <person name="McCann A."/>
            <person name="Guo C."/>
            <person name="Argimon S."/>
            <person name="Zhang W."/>
            <person name="Yang X."/>
            <person name="Jeffery I.B."/>
            <person name="Cooney J.C."/>
            <person name="Kagawa T.F."/>
            <person name="Liu W."/>
            <person name="Song Y."/>
            <person name="Salvetti E."/>
            <person name="Wrobel A."/>
            <person name="Rasinkangas P."/>
            <person name="Parkhill J."/>
            <person name="Rea M.C."/>
            <person name="O'Sullivan O."/>
            <person name="Ritari J."/>
            <person name="Douillard F.P."/>
            <person name="Paul Ross R."/>
            <person name="Yang R."/>
            <person name="Briner A.E."/>
            <person name="Felis G.E."/>
            <person name="de Vos W.M."/>
            <person name="Barrangou R."/>
            <person name="Klaenhammer T.R."/>
            <person name="Caufield P.W."/>
            <person name="Cui Y."/>
            <person name="Zhang H."/>
            <person name="O'Toole P.W."/>
        </authorList>
    </citation>
    <scope>NUCLEOTIDE SEQUENCE [LARGE SCALE GENOMIC DNA]</scope>
    <source>
        <strain evidence="2 3">DSM 23927</strain>
    </source>
</reference>
<organism evidence="2 3">
    <name type="scientific">Lacticaseibacillus brantae DSM 23927</name>
    <dbReference type="NCBI Taxonomy" id="1423727"/>
    <lineage>
        <taxon>Bacteria</taxon>
        <taxon>Bacillati</taxon>
        <taxon>Bacillota</taxon>
        <taxon>Bacilli</taxon>
        <taxon>Lactobacillales</taxon>
        <taxon>Lactobacillaceae</taxon>
        <taxon>Lacticaseibacillus</taxon>
    </lineage>
</organism>